<dbReference type="EMBL" id="HACA01017993">
    <property type="protein sequence ID" value="CDW35354.1"/>
    <property type="molecule type" value="Transcribed_RNA"/>
</dbReference>
<organism evidence="1">
    <name type="scientific">Lepeophtheirus salmonis</name>
    <name type="common">Salmon louse</name>
    <name type="synonym">Caligus salmonis</name>
    <dbReference type="NCBI Taxonomy" id="72036"/>
    <lineage>
        <taxon>Eukaryota</taxon>
        <taxon>Metazoa</taxon>
        <taxon>Ecdysozoa</taxon>
        <taxon>Arthropoda</taxon>
        <taxon>Crustacea</taxon>
        <taxon>Multicrustacea</taxon>
        <taxon>Hexanauplia</taxon>
        <taxon>Copepoda</taxon>
        <taxon>Siphonostomatoida</taxon>
        <taxon>Caligidae</taxon>
        <taxon>Lepeophtheirus</taxon>
    </lineage>
</organism>
<reference evidence="1" key="1">
    <citation type="submission" date="2014-05" db="EMBL/GenBank/DDBJ databases">
        <authorList>
            <person name="Chronopoulou M."/>
        </authorList>
    </citation>
    <scope>NUCLEOTIDE SEQUENCE</scope>
    <source>
        <tissue evidence="1">Whole organism</tissue>
    </source>
</reference>
<evidence type="ECO:0000313" key="1">
    <source>
        <dbReference type="EMBL" id="CDW35354.1"/>
    </source>
</evidence>
<sequence length="65" mass="7991">MVDLRPKNNLTELKLLIFYHRHLFPQFLITFQRENFFHLGYSYNYHPKKQREINLFFQFPGTVGS</sequence>
<dbReference type="AlphaFoldDB" id="A0A0K2UAW0"/>
<name>A0A0K2UAW0_LEPSM</name>
<protein>
    <submittedName>
        <fullName evidence="1">Uncharacterized protein</fullName>
    </submittedName>
</protein>
<accession>A0A0K2UAW0</accession>
<proteinExistence type="predicted"/>